<feature type="compositionally biased region" description="Polar residues" evidence="1">
    <location>
        <begin position="43"/>
        <end position="61"/>
    </location>
</feature>
<name>A0A974DT54_XENLA</name>
<reference evidence="3" key="1">
    <citation type="journal article" date="2016" name="Nature">
        <title>Genome evolution in the allotetraploid frog Xenopus laevis.</title>
        <authorList>
            <person name="Session A.M."/>
            <person name="Uno Y."/>
            <person name="Kwon T."/>
            <person name="Chapman J.A."/>
            <person name="Toyoda A."/>
            <person name="Takahashi S."/>
            <person name="Fukui A."/>
            <person name="Hikosaka A."/>
            <person name="Suzuki A."/>
            <person name="Kondo M."/>
            <person name="van Heeringen S.J."/>
            <person name="Quigley I."/>
            <person name="Heinz S."/>
            <person name="Ogino H."/>
            <person name="Ochi H."/>
            <person name="Hellsten U."/>
            <person name="Lyons J.B."/>
            <person name="Simakov O."/>
            <person name="Putnam N."/>
            <person name="Stites J."/>
            <person name="Kuroki Y."/>
            <person name="Tanaka T."/>
            <person name="Michiue T."/>
            <person name="Watanabe M."/>
            <person name="Bogdanovic O."/>
            <person name="Lister R."/>
            <person name="Georgiou G."/>
            <person name="Paranjpe S.S."/>
            <person name="van Kruijsbergen I."/>
            <person name="Shu S."/>
            <person name="Carlson J."/>
            <person name="Kinoshita T."/>
            <person name="Ohta Y."/>
            <person name="Mawaribuchi S."/>
            <person name="Jenkins J."/>
            <person name="Grimwood J."/>
            <person name="Schmutz J."/>
            <person name="Mitros T."/>
            <person name="Mozaffari S.V."/>
            <person name="Suzuki Y."/>
            <person name="Haramoto Y."/>
            <person name="Yamamoto T.S."/>
            <person name="Takagi C."/>
            <person name="Heald R."/>
            <person name="Miller K."/>
            <person name="Haudenschild C."/>
            <person name="Kitzman J."/>
            <person name="Nakayama T."/>
            <person name="Izutsu Y."/>
            <person name="Robert J."/>
            <person name="Fortriede J."/>
            <person name="Burns K."/>
            <person name="Lotay V."/>
            <person name="Karimi K."/>
            <person name="Yasuoka Y."/>
            <person name="Dichmann D.S."/>
            <person name="Flajnik M.F."/>
            <person name="Houston D.W."/>
            <person name="Shendure J."/>
            <person name="DuPasquier L."/>
            <person name="Vize P.D."/>
            <person name="Zorn A.M."/>
            <person name="Ito M."/>
            <person name="Marcotte E.M."/>
            <person name="Wallingford J.B."/>
            <person name="Ito Y."/>
            <person name="Asashima M."/>
            <person name="Ueno N."/>
            <person name="Matsuda Y."/>
            <person name="Veenstra G.J."/>
            <person name="Fujiyama A."/>
            <person name="Harland R.M."/>
            <person name="Taira M."/>
            <person name="Rokhsar D.S."/>
        </authorList>
    </citation>
    <scope>NUCLEOTIDE SEQUENCE [LARGE SCALE GENOMIC DNA]</scope>
    <source>
        <strain evidence="3">J</strain>
    </source>
</reference>
<evidence type="ECO:0000256" key="1">
    <source>
        <dbReference type="SAM" id="MobiDB-lite"/>
    </source>
</evidence>
<feature type="compositionally biased region" description="Basic and acidic residues" evidence="1">
    <location>
        <begin position="77"/>
        <end position="90"/>
    </location>
</feature>
<evidence type="ECO:0000313" key="3">
    <source>
        <dbReference type="Proteomes" id="UP000694892"/>
    </source>
</evidence>
<feature type="region of interest" description="Disordered" evidence="1">
    <location>
        <begin position="1"/>
        <end position="90"/>
    </location>
</feature>
<dbReference type="Proteomes" id="UP000694892">
    <property type="component" value="Chromosome 1S"/>
</dbReference>
<proteinExistence type="predicted"/>
<accession>A0A974DT54</accession>
<protein>
    <submittedName>
        <fullName evidence="2">Uncharacterized protein</fullName>
    </submittedName>
</protein>
<dbReference type="AlphaFoldDB" id="A0A974DT54"/>
<sequence>MASRQNISKRFPGHLRFPRNSQTSHYLSYGHGHEGREWGTERGLTSFQPSATRTKRQMTTDLSHKRSALTSLRHLGYRKEKEEGARDAGI</sequence>
<feature type="compositionally biased region" description="Basic and acidic residues" evidence="1">
    <location>
        <begin position="31"/>
        <end position="40"/>
    </location>
</feature>
<evidence type="ECO:0000313" key="2">
    <source>
        <dbReference type="EMBL" id="OCT96970.1"/>
    </source>
</evidence>
<gene>
    <name evidence="2" type="ORF">XELAEV_18009190mg</name>
</gene>
<dbReference type="EMBL" id="CM004467">
    <property type="protein sequence ID" value="OCT96970.1"/>
    <property type="molecule type" value="Genomic_DNA"/>
</dbReference>
<organism evidence="2 3">
    <name type="scientific">Xenopus laevis</name>
    <name type="common">African clawed frog</name>
    <dbReference type="NCBI Taxonomy" id="8355"/>
    <lineage>
        <taxon>Eukaryota</taxon>
        <taxon>Metazoa</taxon>
        <taxon>Chordata</taxon>
        <taxon>Craniata</taxon>
        <taxon>Vertebrata</taxon>
        <taxon>Euteleostomi</taxon>
        <taxon>Amphibia</taxon>
        <taxon>Batrachia</taxon>
        <taxon>Anura</taxon>
        <taxon>Pipoidea</taxon>
        <taxon>Pipidae</taxon>
        <taxon>Xenopodinae</taxon>
        <taxon>Xenopus</taxon>
        <taxon>Xenopus</taxon>
    </lineage>
</organism>